<evidence type="ECO:0000259" key="5">
    <source>
        <dbReference type="Pfam" id="PF09511"/>
    </source>
</evidence>
<sequence>MNSTGFEPIQFSAEEQQKQDDEARELVSHLLELTESVHDAKINHIRKIENVICGTDIPILSWRFSEWDYYSKKIELPTQARGLFTTKEGVIICRGYDKFFNFDELSSVKEEELRNNTEGPYTVTVKSNGCIVFISGLANGKLVVCSKHSTGARTDLSRNHAMVAQEALEVQLRKYGSSLEDLGKLLHKYKITAVCEYCDDRFEEHVLEYKENKAGLYLHGLNMNTVDFKTYPMEKVQQFAEMFGFRETKFRKLETFDQTLQFLKDSNKTGKFEGEEIEGFVVRCSKIVHGKATDFFFKYKFEEPYLLYRELREITKQFITQGPENLKFGKHKLICMDYMKYIMPYLVTNEKLKQDYLENKGIIELRKKYFESKNTTSMQLINDELDMIDLEEEMKKLKFGKSKPNRYVLVTLATIGCGKTTTSVGLANLFPELIEHIQNDNIQSPGKDKLVLAALEVLSRKPVVIMDKNNHKTVERKQIFDGFQRLNSTIPKSKLKFICLNFLQKPPKGDTELWNITKERVYNRGDSHQSIKVEKDGIGNAEKIMRGFISRFQPLNTSVEPDCNFDYIVELDAHQENSSLENMKKIVTALQNYIEDLDLKTPSETDYLKAFEKAKLYKPTFSKKISATKRKPVYFAIDVPQKEIIMNLLSTFNIDFFNRLIKGRRVQQDFHVTLVHSAMRKQNDMKRECWDTYSNIFKSDISSFADTKINIPQNKRCLLSGEYSADIKLEKVVWDSKVMCIQVKIVGFHLREKPVGLPCGIDFSHLTIGTIDKSFPPVLSGVMLKHLYGSDEKEKSKIQEIKLSEEIVFTRLPLYVFMN</sequence>
<name>A0A1Q2YHW9_9ASCO</name>
<reference evidence="6 7" key="1">
    <citation type="submission" date="2016-08" db="EMBL/GenBank/DDBJ databases">
        <title>Whole genome shotgun sequence of Pichia membranifaciens KS47-1.</title>
        <authorList>
            <person name="Konishi M."/>
            <person name="Ishida M."/>
            <person name="Arakawa T."/>
            <person name="Kato Y."/>
            <person name="Horiuchi J."/>
        </authorList>
    </citation>
    <scope>NUCLEOTIDE SEQUENCE [LARGE SCALE GENOMIC DNA]</scope>
    <source>
        <strain evidence="6 7">KS47-1</strain>
    </source>
</reference>
<dbReference type="EC" id="6.5.1.3" evidence="1"/>
<dbReference type="InterPro" id="IPR027417">
    <property type="entry name" value="P-loop_NTPase"/>
</dbReference>
<dbReference type="Gene3D" id="3.40.50.300">
    <property type="entry name" value="P-loop containing nucleotide triphosphate hydrolases"/>
    <property type="match status" value="1"/>
</dbReference>
<feature type="domain" description="T4 RNA ligase 1-like N-terminal" evidence="5">
    <location>
        <begin position="79"/>
        <end position="306"/>
    </location>
</feature>
<dbReference type="GO" id="GO:0005524">
    <property type="term" value="F:ATP binding"/>
    <property type="evidence" value="ECO:0007669"/>
    <property type="project" value="UniProtKB-UniRule"/>
</dbReference>
<comment type="caution">
    <text evidence="6">The sequence shown here is derived from an EMBL/GenBank/DDBJ whole genome shotgun (WGS) entry which is preliminary data.</text>
</comment>
<evidence type="ECO:0000256" key="2">
    <source>
        <dbReference type="PIRSR" id="PIRSR019634-50"/>
    </source>
</evidence>
<evidence type="ECO:0000259" key="3">
    <source>
        <dbReference type="Pfam" id="PF08302"/>
    </source>
</evidence>
<dbReference type="GO" id="GO:0006388">
    <property type="term" value="P:tRNA splicing, via endonucleolytic cleavage and ligation"/>
    <property type="evidence" value="ECO:0007669"/>
    <property type="project" value="UniProtKB-UniRule"/>
</dbReference>
<evidence type="ECO:0000313" key="7">
    <source>
        <dbReference type="Proteomes" id="UP000186136"/>
    </source>
</evidence>
<comment type="catalytic activity">
    <reaction evidence="1">
        <text>ATP + (ribonucleotide)n-3'-hydroxyl + 5'-phospho-(ribonucleotide)m = (ribonucleotide)n+m + AMP + diphosphate.</text>
        <dbReference type="EC" id="6.5.1.3"/>
    </reaction>
</comment>
<keyword evidence="7" id="KW-1185">Reference proteome</keyword>
<dbReference type="AlphaFoldDB" id="A0A1Q2YHW9"/>
<dbReference type="PANTHER" id="PTHR32004:SF1">
    <property type="entry name" value="TRNA LIGASE"/>
    <property type="match status" value="1"/>
</dbReference>
<dbReference type="GO" id="GO:0008081">
    <property type="term" value="F:phosphoric diester hydrolase activity"/>
    <property type="evidence" value="ECO:0007669"/>
    <property type="project" value="InterPro"/>
</dbReference>
<dbReference type="InterPro" id="IPR015965">
    <property type="entry name" value="tRNA_lig_PDEase"/>
</dbReference>
<feature type="active site" description="N6-AMP-lysine intermediate" evidence="2">
    <location>
        <position position="126"/>
    </location>
</feature>
<dbReference type="Proteomes" id="UP000186136">
    <property type="component" value="Unassembled WGS sequence"/>
</dbReference>
<proteinExistence type="inferred from homology"/>
<dbReference type="InterPro" id="IPR019039">
    <property type="entry name" value="T4-Rnl1-like_N"/>
</dbReference>
<keyword evidence="1" id="KW-0819">tRNA processing</keyword>
<keyword evidence="1" id="KW-0436">Ligase</keyword>
<dbReference type="PANTHER" id="PTHR32004">
    <property type="entry name" value="TRNA LIGASE"/>
    <property type="match status" value="1"/>
</dbReference>
<dbReference type="Pfam" id="PF09511">
    <property type="entry name" value="RNA_lig_T4_1"/>
    <property type="match status" value="1"/>
</dbReference>
<dbReference type="PIRSF" id="PIRSF019634">
    <property type="entry name" value="tRNA_lig_yeast"/>
    <property type="match status" value="1"/>
</dbReference>
<feature type="domain" description="tRNA ligase kinase" evidence="4">
    <location>
        <begin position="408"/>
        <end position="572"/>
    </location>
</feature>
<gene>
    <name evidence="6" type="ORF">PMKS-002585</name>
</gene>
<accession>A0A1Q2YHW9</accession>
<dbReference type="InterPro" id="IPR012387">
    <property type="entry name" value="Trl1_fun"/>
</dbReference>
<organism evidence="6 7">
    <name type="scientific">Pichia membranifaciens</name>
    <dbReference type="NCBI Taxonomy" id="4926"/>
    <lineage>
        <taxon>Eukaryota</taxon>
        <taxon>Fungi</taxon>
        <taxon>Dikarya</taxon>
        <taxon>Ascomycota</taxon>
        <taxon>Saccharomycotina</taxon>
        <taxon>Pichiomycetes</taxon>
        <taxon>Pichiales</taxon>
        <taxon>Pichiaceae</taxon>
        <taxon>Pichia</taxon>
    </lineage>
</organism>
<dbReference type="GO" id="GO:0005634">
    <property type="term" value="C:nucleus"/>
    <property type="evidence" value="ECO:0007669"/>
    <property type="project" value="TreeGrafter"/>
</dbReference>
<dbReference type="GO" id="GO:0003972">
    <property type="term" value="F:RNA ligase (ATP) activity"/>
    <property type="evidence" value="ECO:0007669"/>
    <property type="project" value="UniProtKB-UniRule"/>
</dbReference>
<comment type="similarity">
    <text evidence="1">Belongs to the TRL1 family.</text>
</comment>
<evidence type="ECO:0000313" key="6">
    <source>
        <dbReference type="EMBL" id="GAV29105.1"/>
    </source>
</evidence>
<dbReference type="GO" id="GO:0051730">
    <property type="term" value="F:GTP-dependent polyribonucleotide 5'-hydroxyl-kinase activity"/>
    <property type="evidence" value="ECO:0007669"/>
    <property type="project" value="InterPro"/>
</dbReference>
<dbReference type="Pfam" id="PF08303">
    <property type="entry name" value="tRNA_lig_kinase"/>
    <property type="match status" value="1"/>
</dbReference>
<dbReference type="InterPro" id="IPR015966">
    <property type="entry name" value="tRNA_lig_kin_fungi"/>
</dbReference>
<evidence type="ECO:0000256" key="1">
    <source>
        <dbReference type="PIRNR" id="PIRNR019634"/>
    </source>
</evidence>
<dbReference type="Pfam" id="PF08302">
    <property type="entry name" value="tRNA_lig_CPD"/>
    <property type="match status" value="1"/>
</dbReference>
<dbReference type="OrthoDB" id="276239at2759"/>
<feature type="domain" description="tRNA ligase phosphodiesterase" evidence="3">
    <location>
        <begin position="578"/>
        <end position="809"/>
    </location>
</feature>
<evidence type="ECO:0000259" key="4">
    <source>
        <dbReference type="Pfam" id="PF08303"/>
    </source>
</evidence>
<dbReference type="EMBL" id="BDGI01000101">
    <property type="protein sequence ID" value="GAV29105.1"/>
    <property type="molecule type" value="Genomic_DNA"/>
</dbReference>
<protein>
    <recommendedName>
        <fullName evidence="1">tRNA ligase</fullName>
        <ecNumber evidence="1">6.5.1.3</ecNumber>
    </recommendedName>
</protein>